<protein>
    <submittedName>
        <fullName evidence="4">Alkaline phosphatase D family protein</fullName>
    </submittedName>
</protein>
<dbReference type="InterPro" id="IPR006311">
    <property type="entry name" value="TAT_signal"/>
</dbReference>
<evidence type="ECO:0000313" key="4">
    <source>
        <dbReference type="EMBL" id="GAA0960819.1"/>
    </source>
</evidence>
<keyword evidence="5" id="KW-1185">Reference proteome</keyword>
<dbReference type="RefSeq" id="WP_344243628.1">
    <property type="nucleotide sequence ID" value="NZ_BAAAHH010000024.1"/>
</dbReference>
<dbReference type="Pfam" id="PF09423">
    <property type="entry name" value="PhoD"/>
    <property type="match status" value="1"/>
</dbReference>
<comment type="caution">
    <text evidence="4">The sequence shown here is derived from an EMBL/GenBank/DDBJ whole genome shotgun (WGS) entry which is preliminary data.</text>
</comment>
<dbReference type="PANTHER" id="PTHR43606:SF2">
    <property type="entry name" value="ALKALINE PHOSPHATASE FAMILY PROTEIN (AFU_ORTHOLOGUE AFUA_5G03860)"/>
    <property type="match status" value="1"/>
</dbReference>
<dbReference type="SUPFAM" id="SSF56300">
    <property type="entry name" value="Metallo-dependent phosphatases"/>
    <property type="match status" value="1"/>
</dbReference>
<feature type="domain" description="Phospholipase D N-terminal" evidence="3">
    <location>
        <begin position="37"/>
        <end position="133"/>
    </location>
</feature>
<evidence type="ECO:0000259" key="2">
    <source>
        <dbReference type="Pfam" id="PF09423"/>
    </source>
</evidence>
<dbReference type="InterPro" id="IPR052900">
    <property type="entry name" value="Phospholipid_Metab_Enz"/>
</dbReference>
<dbReference type="Gene3D" id="3.60.21.70">
    <property type="entry name" value="PhoD-like phosphatase"/>
    <property type="match status" value="1"/>
</dbReference>
<proteinExistence type="predicted"/>
<gene>
    <name evidence="4" type="ORF">GCM10009550_52540</name>
</gene>
<dbReference type="InterPro" id="IPR038607">
    <property type="entry name" value="PhoD-like_sf"/>
</dbReference>
<evidence type="ECO:0000313" key="5">
    <source>
        <dbReference type="Proteomes" id="UP001500665"/>
    </source>
</evidence>
<dbReference type="Proteomes" id="UP001500665">
    <property type="component" value="Unassembled WGS sequence"/>
</dbReference>
<reference evidence="4 5" key="1">
    <citation type="journal article" date="2019" name="Int. J. Syst. Evol. Microbiol.">
        <title>The Global Catalogue of Microorganisms (GCM) 10K type strain sequencing project: providing services to taxonomists for standard genome sequencing and annotation.</title>
        <authorList>
            <consortium name="The Broad Institute Genomics Platform"/>
            <consortium name="The Broad Institute Genome Sequencing Center for Infectious Disease"/>
            <person name="Wu L."/>
            <person name="Ma J."/>
        </authorList>
    </citation>
    <scope>NUCLEOTIDE SEQUENCE [LARGE SCALE GENOMIC DNA]</scope>
    <source>
        <strain evidence="4 5">JCM 10696</strain>
    </source>
</reference>
<dbReference type="PANTHER" id="PTHR43606">
    <property type="entry name" value="PHOSPHATASE, PUTATIVE (AFU_ORTHOLOGUE AFUA_6G08710)-RELATED"/>
    <property type="match status" value="1"/>
</dbReference>
<dbReference type="Pfam" id="PF16655">
    <property type="entry name" value="PhoD_N"/>
    <property type="match status" value="1"/>
</dbReference>
<dbReference type="EMBL" id="BAAAHH010000024">
    <property type="protein sequence ID" value="GAA0960819.1"/>
    <property type="molecule type" value="Genomic_DNA"/>
</dbReference>
<name>A0ABN1RNW9_9ACTN</name>
<keyword evidence="1" id="KW-0732">Signal</keyword>
<evidence type="ECO:0000256" key="1">
    <source>
        <dbReference type="SAM" id="SignalP"/>
    </source>
</evidence>
<sequence>MTQLNRREALKLGGAGVAVAALAPAAAHAAPTPHFQHGVASGDPLPQAVVLWTRVTPTPESLPGSGTGPAVEVGWQVADDAGFTTVVASGVFTTGPERDHTVKVDVQGLRPDTGYHYRFSYLDAHSPVGRTATAPAPGADVASLKFGVVSCADWEAGFFGAYRHLAARDDLTGVIHLGDYLYEYAAASVVDDKNVRLHLPAHEIVALADYRRRHAQYKTDPDLQALHARCPWMTVWDDHESANNAWAEGAGNHTPGTEGSWAARKAASRQAYDEWMPIRWGQDGVLQRSLRFGQLAELTLLDLRSYRSEQASGPAVDDPARTLTGRAQMDWLKQTLAQSPTRWRLLGNSVMVSPLVLGAVTAKVLRPLTRLLGIPKGGIVLNSDQWDGYAADREELLGHLRENGITNTVFLTGDIHTSWANEVPLEAATYPVKPAVATEFVVPSVASANIDDMLDVEPRTVSLAAETAIANTNRHVRWTNLDDHGYCVLEVRREQVRMDWYFLADRRKPGTSVRKAVSFTSASGSQKLRRAWG</sequence>
<dbReference type="Gene3D" id="2.60.40.380">
    <property type="entry name" value="Purple acid phosphatase-like, N-terminal"/>
    <property type="match status" value="1"/>
</dbReference>
<evidence type="ECO:0000259" key="3">
    <source>
        <dbReference type="Pfam" id="PF16655"/>
    </source>
</evidence>
<dbReference type="InterPro" id="IPR018946">
    <property type="entry name" value="PhoD-like_MPP"/>
</dbReference>
<dbReference type="InterPro" id="IPR029052">
    <property type="entry name" value="Metallo-depent_PP-like"/>
</dbReference>
<organism evidence="4 5">
    <name type="scientific">Actinocorallia libanotica</name>
    <dbReference type="NCBI Taxonomy" id="46162"/>
    <lineage>
        <taxon>Bacteria</taxon>
        <taxon>Bacillati</taxon>
        <taxon>Actinomycetota</taxon>
        <taxon>Actinomycetes</taxon>
        <taxon>Streptosporangiales</taxon>
        <taxon>Thermomonosporaceae</taxon>
        <taxon>Actinocorallia</taxon>
    </lineage>
</organism>
<dbReference type="CDD" id="cd07389">
    <property type="entry name" value="MPP_PhoD"/>
    <property type="match status" value="1"/>
</dbReference>
<accession>A0ABN1RNW9</accession>
<feature type="chain" id="PRO_5045035998" evidence="1">
    <location>
        <begin position="30"/>
        <end position="533"/>
    </location>
</feature>
<feature type="signal peptide" evidence="1">
    <location>
        <begin position="1"/>
        <end position="29"/>
    </location>
</feature>
<dbReference type="InterPro" id="IPR032093">
    <property type="entry name" value="PhoD_N"/>
</dbReference>
<feature type="domain" description="PhoD-like phosphatase metallophosphatase" evidence="2">
    <location>
        <begin position="146"/>
        <end position="500"/>
    </location>
</feature>
<dbReference type="PROSITE" id="PS51318">
    <property type="entry name" value="TAT"/>
    <property type="match status" value="1"/>
</dbReference>